<accession>A0A418KNK8</accession>
<dbReference type="EMBL" id="QUAL01000164">
    <property type="protein sequence ID" value="RIQ20601.1"/>
    <property type="molecule type" value="Genomic_DNA"/>
</dbReference>
<protein>
    <submittedName>
        <fullName evidence="5">AraC family transcriptional regulator</fullName>
    </submittedName>
</protein>
<evidence type="ECO:0000256" key="3">
    <source>
        <dbReference type="ARBA" id="ARBA00023163"/>
    </source>
</evidence>
<name>A0A418KNK8_9ACTN</name>
<dbReference type="SMART" id="SM00342">
    <property type="entry name" value="HTH_ARAC"/>
    <property type="match status" value="1"/>
</dbReference>
<keyword evidence="3" id="KW-0804">Transcription</keyword>
<comment type="caution">
    <text evidence="5">The sequence shown here is derived from an EMBL/GenBank/DDBJ whole genome shotgun (WGS) entry which is preliminary data.</text>
</comment>
<evidence type="ECO:0000256" key="2">
    <source>
        <dbReference type="ARBA" id="ARBA00023125"/>
    </source>
</evidence>
<evidence type="ECO:0000313" key="5">
    <source>
        <dbReference type="EMBL" id="RIQ20601.1"/>
    </source>
</evidence>
<keyword evidence="6" id="KW-1185">Reference proteome</keyword>
<organism evidence="5 6">
    <name type="scientific">Jiangella rhizosphaerae</name>
    <dbReference type="NCBI Taxonomy" id="2293569"/>
    <lineage>
        <taxon>Bacteria</taxon>
        <taxon>Bacillati</taxon>
        <taxon>Actinomycetota</taxon>
        <taxon>Actinomycetes</taxon>
        <taxon>Jiangellales</taxon>
        <taxon>Jiangellaceae</taxon>
        <taxon>Jiangella</taxon>
    </lineage>
</organism>
<evidence type="ECO:0000256" key="1">
    <source>
        <dbReference type="ARBA" id="ARBA00023015"/>
    </source>
</evidence>
<sequence length="217" mass="23567">MSDGRYVRWSEDFPAPRVVEVLPDGCRDVLVVESVGGRFVALTDWDAGLRVVGLANGTRVTGYRLRPGTQVSPEVLARIEAEPARAGEIIDGDAVADRDIDEAIDALGSCSSVARAATHVGVSRRGLQRRFAAAGLPPPGFWRMLSRARRAALALPFRLPLSEVAVVCGFSDQAHLTRESIRWFGRTPAELRRSPPTLRAIAQPGLGNWTGEQISMR</sequence>
<evidence type="ECO:0000259" key="4">
    <source>
        <dbReference type="PROSITE" id="PS01124"/>
    </source>
</evidence>
<dbReference type="GO" id="GO:0043565">
    <property type="term" value="F:sequence-specific DNA binding"/>
    <property type="evidence" value="ECO:0007669"/>
    <property type="project" value="InterPro"/>
</dbReference>
<dbReference type="AlphaFoldDB" id="A0A418KNK8"/>
<dbReference type="Proteomes" id="UP000284057">
    <property type="component" value="Unassembled WGS sequence"/>
</dbReference>
<dbReference type="Gene3D" id="1.10.10.60">
    <property type="entry name" value="Homeodomain-like"/>
    <property type="match status" value="1"/>
</dbReference>
<dbReference type="InterPro" id="IPR009057">
    <property type="entry name" value="Homeodomain-like_sf"/>
</dbReference>
<dbReference type="PROSITE" id="PS01124">
    <property type="entry name" value="HTH_ARAC_FAMILY_2"/>
    <property type="match status" value="1"/>
</dbReference>
<dbReference type="GO" id="GO:0003700">
    <property type="term" value="F:DNA-binding transcription factor activity"/>
    <property type="evidence" value="ECO:0007669"/>
    <property type="project" value="InterPro"/>
</dbReference>
<keyword evidence="2" id="KW-0238">DNA-binding</keyword>
<reference evidence="5 6" key="1">
    <citation type="submission" date="2018-09" db="EMBL/GenBank/DDBJ databases">
        <title>Isolation, diversity and antifungal activity of actinobacteria from wheat.</title>
        <authorList>
            <person name="Han C."/>
        </authorList>
    </citation>
    <scope>NUCLEOTIDE SEQUENCE [LARGE SCALE GENOMIC DNA]</scope>
    <source>
        <strain evidence="5 6">NEAU-YY265</strain>
    </source>
</reference>
<dbReference type="InterPro" id="IPR018060">
    <property type="entry name" value="HTH_AraC"/>
</dbReference>
<dbReference type="PANTHER" id="PTHR46796">
    <property type="entry name" value="HTH-TYPE TRANSCRIPTIONAL ACTIVATOR RHAS-RELATED"/>
    <property type="match status" value="1"/>
</dbReference>
<feature type="domain" description="HTH araC/xylS-type" evidence="4">
    <location>
        <begin position="112"/>
        <end position="194"/>
    </location>
</feature>
<dbReference type="SUPFAM" id="SSF46689">
    <property type="entry name" value="Homeodomain-like"/>
    <property type="match status" value="1"/>
</dbReference>
<dbReference type="InterPro" id="IPR050204">
    <property type="entry name" value="AraC_XylS_family_regulators"/>
</dbReference>
<keyword evidence="1" id="KW-0805">Transcription regulation</keyword>
<dbReference type="Pfam" id="PF12833">
    <property type="entry name" value="HTH_18"/>
    <property type="match status" value="1"/>
</dbReference>
<dbReference type="OrthoDB" id="2060755at2"/>
<gene>
    <name evidence="5" type="ORF">DY240_17315</name>
</gene>
<proteinExistence type="predicted"/>
<evidence type="ECO:0000313" key="6">
    <source>
        <dbReference type="Proteomes" id="UP000284057"/>
    </source>
</evidence>